<evidence type="ECO:0000313" key="3">
    <source>
        <dbReference type="EMBL" id="GGY77253.1"/>
    </source>
</evidence>
<accession>A0A4P7BDB3</accession>
<dbReference type="EMBL" id="BMWW01000001">
    <property type="protein sequence ID" value="GGY77253.1"/>
    <property type="molecule type" value="Genomic_DNA"/>
</dbReference>
<dbReference type="InterPro" id="IPR018247">
    <property type="entry name" value="EF_Hand_1_Ca_BS"/>
</dbReference>
<protein>
    <submittedName>
        <fullName evidence="4">PEP-CTERM sorting domain-containing protein</fullName>
    </submittedName>
</protein>
<proteinExistence type="predicted"/>
<name>A0A4P7BDB3_9BURK</name>
<dbReference type="Proteomes" id="UP000294359">
    <property type="component" value="Chromosome"/>
</dbReference>
<reference evidence="3" key="3">
    <citation type="submission" date="2022-12" db="EMBL/GenBank/DDBJ databases">
        <authorList>
            <person name="Sun Q."/>
            <person name="Kim S."/>
        </authorList>
    </citation>
    <scope>NUCLEOTIDE SEQUENCE</scope>
    <source>
        <strain evidence="3">KCTC 12344</strain>
    </source>
</reference>
<dbReference type="PROSITE" id="PS00018">
    <property type="entry name" value="EF_HAND_1"/>
    <property type="match status" value="1"/>
</dbReference>
<evidence type="ECO:0000313" key="4">
    <source>
        <dbReference type="EMBL" id="QBQ36200.1"/>
    </source>
</evidence>
<dbReference type="NCBIfam" id="TIGR02595">
    <property type="entry name" value="PEP_CTERM"/>
    <property type="match status" value="1"/>
</dbReference>
<organism evidence="3 6">
    <name type="scientific">Pseudoduganella plicata</name>
    <dbReference type="NCBI Taxonomy" id="321984"/>
    <lineage>
        <taxon>Bacteria</taxon>
        <taxon>Pseudomonadati</taxon>
        <taxon>Pseudomonadota</taxon>
        <taxon>Betaproteobacteria</taxon>
        <taxon>Burkholderiales</taxon>
        <taxon>Oxalobacteraceae</taxon>
        <taxon>Telluria group</taxon>
        <taxon>Pseudoduganella</taxon>
    </lineage>
</organism>
<evidence type="ECO:0000256" key="1">
    <source>
        <dbReference type="SAM" id="SignalP"/>
    </source>
</evidence>
<gene>
    <name evidence="4" type="ORF">E1742_08570</name>
    <name evidence="3" type="ORF">GCM10007388_07540</name>
</gene>
<evidence type="ECO:0000259" key="2">
    <source>
        <dbReference type="Pfam" id="PF07589"/>
    </source>
</evidence>
<evidence type="ECO:0000313" key="6">
    <source>
        <dbReference type="Proteomes" id="UP000619512"/>
    </source>
</evidence>
<dbReference type="Pfam" id="PF07589">
    <property type="entry name" value="PEP-CTERM"/>
    <property type="match status" value="1"/>
</dbReference>
<dbReference type="Proteomes" id="UP000619512">
    <property type="component" value="Unassembled WGS sequence"/>
</dbReference>
<evidence type="ECO:0000313" key="5">
    <source>
        <dbReference type="Proteomes" id="UP000294359"/>
    </source>
</evidence>
<feature type="chain" id="PRO_5044606689" evidence="1">
    <location>
        <begin position="30"/>
        <end position="204"/>
    </location>
</feature>
<dbReference type="EMBL" id="CP038026">
    <property type="protein sequence ID" value="QBQ36200.1"/>
    <property type="molecule type" value="Genomic_DNA"/>
</dbReference>
<feature type="domain" description="Ice-binding protein C-terminal" evidence="2">
    <location>
        <begin position="175"/>
        <end position="198"/>
    </location>
</feature>
<sequence>MIKAPIDRDLDMKKTLFALLLATAASANAAPITVTFDYTGAWHESYHDDENGDQADYEFHWQPSATLSARFTAEDINGNNIIEKNEVTSLIANGIEFRTPWTPAAQYTWGFRYRNTRDYDIYVQLESTYDYAHASYFYAGWTPSYQWWETSDYTYYDSWFSSTDTVATVVSSVPSVPEPTTFAMLGIGLSIIGLSRRRINAAAR</sequence>
<feature type="signal peptide" evidence="1">
    <location>
        <begin position="1"/>
        <end position="29"/>
    </location>
</feature>
<reference evidence="3" key="1">
    <citation type="journal article" date="2014" name="Int. J. Syst. Evol. Microbiol.">
        <title>Complete genome sequence of Corynebacterium casei LMG S-19264T (=DSM 44701T), isolated from a smear-ripened cheese.</title>
        <authorList>
            <consortium name="US DOE Joint Genome Institute (JGI-PGF)"/>
            <person name="Walter F."/>
            <person name="Albersmeier A."/>
            <person name="Kalinowski J."/>
            <person name="Ruckert C."/>
        </authorList>
    </citation>
    <scope>NUCLEOTIDE SEQUENCE</scope>
    <source>
        <strain evidence="3">KCTC 12344</strain>
    </source>
</reference>
<reference evidence="4 5" key="2">
    <citation type="submission" date="2019-03" db="EMBL/GenBank/DDBJ databases">
        <title>Draft Genome Sequences of Six Type Strains of the Genus Massilia.</title>
        <authorList>
            <person name="Miess H."/>
            <person name="Frediansyhah A."/>
            <person name="Gross H."/>
        </authorList>
    </citation>
    <scope>NUCLEOTIDE SEQUENCE [LARGE SCALE GENOMIC DNA]</scope>
    <source>
        <strain evidence="4 5">DSM 17505</strain>
    </source>
</reference>
<keyword evidence="5" id="KW-1185">Reference proteome</keyword>
<dbReference type="AlphaFoldDB" id="A0A4P7BDB3"/>
<keyword evidence="1" id="KW-0732">Signal</keyword>
<dbReference type="OrthoDB" id="8749675at2"/>
<dbReference type="InterPro" id="IPR013424">
    <property type="entry name" value="Ice-binding_C"/>
</dbReference>